<dbReference type="PROSITE" id="PS50893">
    <property type="entry name" value="ABC_TRANSPORTER_2"/>
    <property type="match status" value="2"/>
</dbReference>
<dbReference type="InterPro" id="IPR044746">
    <property type="entry name" value="ABCC_6TM_D1"/>
</dbReference>
<dbReference type="SUPFAM" id="SSF90123">
    <property type="entry name" value="ABC transporter transmembrane region"/>
    <property type="match status" value="2"/>
</dbReference>
<reference evidence="15" key="1">
    <citation type="submission" date="2017-01" db="EMBL/GenBank/DDBJ databases">
        <authorList>
            <person name="Wang Y."/>
            <person name="White M."/>
            <person name="Kvist S."/>
            <person name="Moncalvo J.-M."/>
        </authorList>
    </citation>
    <scope>NUCLEOTIDE SEQUENCE [LARGE SCALE GENOMIC DNA]</scope>
    <source>
        <strain evidence="15">ID-206-W2</strain>
    </source>
</reference>
<dbReference type="FunFam" id="3.40.50.300:FF:000838">
    <property type="entry name" value="ABC multidrug transporter (Eurofung)"/>
    <property type="match status" value="1"/>
</dbReference>
<feature type="transmembrane region" description="Helical" evidence="11">
    <location>
        <begin position="146"/>
        <end position="163"/>
    </location>
</feature>
<organism evidence="14 15">
    <name type="scientific">Smittium culicis</name>
    <dbReference type="NCBI Taxonomy" id="133412"/>
    <lineage>
        <taxon>Eukaryota</taxon>
        <taxon>Fungi</taxon>
        <taxon>Fungi incertae sedis</taxon>
        <taxon>Zoopagomycota</taxon>
        <taxon>Kickxellomycotina</taxon>
        <taxon>Harpellomycetes</taxon>
        <taxon>Harpellales</taxon>
        <taxon>Legeriomycetaceae</taxon>
        <taxon>Smittium</taxon>
    </lineage>
</organism>
<dbReference type="InterPro" id="IPR050173">
    <property type="entry name" value="ABC_transporter_C-like"/>
</dbReference>
<name>A0A1R1XP17_9FUNG</name>
<feature type="domain" description="ABC transmembrane type-1" evidence="13">
    <location>
        <begin position="991"/>
        <end position="1280"/>
    </location>
</feature>
<dbReference type="CDD" id="cd03250">
    <property type="entry name" value="ABCC_MRP_domain1"/>
    <property type="match status" value="1"/>
</dbReference>
<dbReference type="PANTHER" id="PTHR24223:SF443">
    <property type="entry name" value="MULTIDRUG-RESISTANCE LIKE PROTEIN 1, ISOFORM I"/>
    <property type="match status" value="1"/>
</dbReference>
<keyword evidence="7" id="KW-0067">ATP-binding</keyword>
<feature type="transmembrane region" description="Helical" evidence="11">
    <location>
        <begin position="341"/>
        <end position="363"/>
    </location>
</feature>
<evidence type="ECO:0000256" key="2">
    <source>
        <dbReference type="ARBA" id="ARBA00022448"/>
    </source>
</evidence>
<feature type="compositionally biased region" description="Basic and acidic residues" evidence="10">
    <location>
        <begin position="894"/>
        <end position="905"/>
    </location>
</feature>
<feature type="transmembrane region" description="Helical" evidence="11">
    <location>
        <begin position="1030"/>
        <end position="1049"/>
    </location>
</feature>
<feature type="transmembrane region" description="Helical" evidence="11">
    <location>
        <begin position="1107"/>
        <end position="1127"/>
    </location>
</feature>
<sequence length="1561" mass="176407">MMPQDTIAENILGWFAPAYCPHPNGWEPFGGKDNLDFNVCFQLGYIQFPIQLTLSVFIAISIYILSKKPYHSSKQPKNIRKIKEILTGSLIIVNSVILWNWRNKFISAPFFNSITSVFLFNIFALTLAIVCYLYNTTRSDTNSRSLQIYWITSLILSILHFYTEYRSETDTFHNSFLSLYFAEILLTLTLFVFENINFTPNRSALTQQENNHIKDNEKLEGFSSIEDRSNLFSMLTFSWLNPIVSLSSIKQLTILDLFIMPKLIQTIPASLNFWAEWKKEILLNSSLTMALTRSFGWYYFFAAVLKLAQDILQFCQPLLLKKLLSFIETYNKDGTPSLSVGFYYAVSMLLFSILQSFTLNQYFNICMLTSVRVRSALVSAIYKKSLVLNNKSLNDFSTGEIVNRMAVDTERISDAIQFCHILWSGPLQILISIYLLFNMLGWSSIAGSAMMFFIIPLNSYYAKKMATAQLNQMKFKDKRIKTTTETLENIKLIKLLSWEEPFLDKIRNIRNNHEIKNIYYLGYYLSVQTAISFLVPILVTLATFAVYVEFESSTRGPLNSSIIFASLTLFNLLKFPILVFPRAFYLIINAIVSVRRINDYLNSEEINEASISRTNINSKSKGQFNEFNSNSSKSNSNTKVNSHNDVVTVSDAIFWWKYDPSSSSPTLNNISFSAKQGELMAVAGITGAGKSSLLISLLGEMYKSKGTIQINGKIAYTSQQPWLLNSTILENVTFGNKIDHDFFQKVIRACGLEDDLKSFADGELTVVGENGSKLSGGQRARVSIARAVYSRADLYLFDDPLAALDSKMAYSLFDKVFGQNGILKNRTRIITTNNVSFLNRFDSVIVLQDGNIVEQGRVDELSRNPGILTSMISDYHNDQSYSLSSNVSSSQNHSDNEDSHIYQTESNDRINKDSNILEVYLKTPRSSFYSESRKSVSTLSLSDASILSFNSTSNEYLDSDGNLIGSEEFRSGSVDIKYKIDYFKTCGFIPIALFILSSVVNQYFSTYSTTWIRLWAKTKDSEDNLDSNDAYYFTIYLLIGLMTVLFGGLKSFFLQCVSAINASKKYHEKILNSVIHSPMPFFYSTPVGRILNRFTNDMSVLDLEVHISFGAWIILLLQILFSALAILIELPTFIFIAIPSVVIYLVLQNIFLNASRNLKRLESTSKSPIYQHFKETLEGISIIRSYQQSKRFELENIHRLDLSQRAVYSSLSLNRWLSLRLEIFASFLLFSISIIFLFTFYSSEKFGFIDASTAGSTIIFAQGITSNLNYCIRMYCKFETDSIAIERINEYSEIISEQSLAENEGSTQNAPENWPENGDIKFNNYSCTYSSDLPPVLSNLNLHIKAGEKVGVVGRTGAGKSSFSLTLFRAIEALSGSITIDGIDIKNIELSDLRSRLSIIPQEPSIFYGSVRFNLCPFTETGKGIAISDEELWNSLELANLKPLIMAMDGGLDADLLSEANNISIGQRQQLCLARAIIRKSQVIVLDEATAAIDSKTDNKIQLIIKDLFANKTVITIAHKINTIMDYDRVIVLKNGSIIESGKPSSLINDTSSEFYSFFSA</sequence>
<dbReference type="Gene3D" id="1.20.1560.10">
    <property type="entry name" value="ABC transporter type 1, transmembrane domain"/>
    <property type="match status" value="2"/>
</dbReference>
<feature type="transmembrane region" description="Helical" evidence="11">
    <location>
        <begin position="85"/>
        <end position="102"/>
    </location>
</feature>
<keyword evidence="8 11" id="KW-1133">Transmembrane helix</keyword>
<feature type="domain" description="ABC transporter" evidence="12">
    <location>
        <begin position="1320"/>
        <end position="1560"/>
    </location>
</feature>
<dbReference type="Gene3D" id="3.40.50.300">
    <property type="entry name" value="P-loop containing nucleotide triphosphate hydrolases"/>
    <property type="match status" value="2"/>
</dbReference>
<dbReference type="CDD" id="cd18579">
    <property type="entry name" value="ABC_6TM_ABCC_D1"/>
    <property type="match status" value="1"/>
</dbReference>
<feature type="transmembrane region" description="Helical" evidence="11">
    <location>
        <begin position="45"/>
        <end position="65"/>
    </location>
</feature>
<evidence type="ECO:0000256" key="1">
    <source>
        <dbReference type="ARBA" id="ARBA00004128"/>
    </source>
</evidence>
<evidence type="ECO:0000259" key="13">
    <source>
        <dbReference type="PROSITE" id="PS50929"/>
    </source>
</evidence>
<feature type="transmembrane region" description="Helical" evidence="11">
    <location>
        <begin position="562"/>
        <end position="588"/>
    </location>
</feature>
<evidence type="ECO:0000259" key="12">
    <source>
        <dbReference type="PROSITE" id="PS50893"/>
    </source>
</evidence>
<evidence type="ECO:0000256" key="9">
    <source>
        <dbReference type="ARBA" id="ARBA00023136"/>
    </source>
</evidence>
<dbReference type="InterPro" id="IPR003439">
    <property type="entry name" value="ABC_transporter-like_ATP-bd"/>
</dbReference>
<evidence type="ECO:0000256" key="10">
    <source>
        <dbReference type="SAM" id="MobiDB-lite"/>
    </source>
</evidence>
<dbReference type="PROSITE" id="PS50929">
    <property type="entry name" value="ABC_TM1F"/>
    <property type="match status" value="2"/>
</dbReference>
<keyword evidence="6" id="KW-0547">Nucleotide-binding</keyword>
<protein>
    <submittedName>
        <fullName evidence="14">Metal resistance protein YCF1</fullName>
    </submittedName>
</protein>
<dbReference type="PROSITE" id="PS00211">
    <property type="entry name" value="ABC_TRANSPORTER_1"/>
    <property type="match status" value="1"/>
</dbReference>
<accession>A0A1R1XP17</accession>
<gene>
    <name evidence="14" type="ORF">AYI69_g7854</name>
</gene>
<dbReference type="Pfam" id="PF24357">
    <property type="entry name" value="TMD0_ABC"/>
    <property type="match status" value="1"/>
</dbReference>
<keyword evidence="15" id="KW-1185">Reference proteome</keyword>
<evidence type="ECO:0000256" key="8">
    <source>
        <dbReference type="ARBA" id="ARBA00022989"/>
    </source>
</evidence>
<feature type="region of interest" description="Disordered" evidence="10">
    <location>
        <begin position="880"/>
        <end position="905"/>
    </location>
</feature>
<dbReference type="SUPFAM" id="SSF52540">
    <property type="entry name" value="P-loop containing nucleoside triphosphate hydrolases"/>
    <property type="match status" value="2"/>
</dbReference>
<dbReference type="InterPro" id="IPR036640">
    <property type="entry name" value="ABC1_TM_sf"/>
</dbReference>
<dbReference type="InterPro" id="IPR011527">
    <property type="entry name" value="ABC1_TM_dom"/>
</dbReference>
<dbReference type="InterPro" id="IPR056227">
    <property type="entry name" value="TMD0_ABC"/>
</dbReference>
<keyword evidence="5" id="KW-0677">Repeat</keyword>
<dbReference type="Proteomes" id="UP000187429">
    <property type="component" value="Unassembled WGS sequence"/>
</dbReference>
<evidence type="ECO:0000256" key="3">
    <source>
        <dbReference type="ARBA" id="ARBA00022554"/>
    </source>
</evidence>
<evidence type="ECO:0000256" key="5">
    <source>
        <dbReference type="ARBA" id="ARBA00022737"/>
    </source>
</evidence>
<dbReference type="GO" id="GO:0016887">
    <property type="term" value="F:ATP hydrolysis activity"/>
    <property type="evidence" value="ECO:0007669"/>
    <property type="project" value="InterPro"/>
</dbReference>
<feature type="transmembrane region" description="Helical" evidence="11">
    <location>
        <begin position="986"/>
        <end position="1004"/>
    </location>
</feature>
<keyword evidence="3" id="KW-0926">Vacuole</keyword>
<evidence type="ECO:0000256" key="7">
    <source>
        <dbReference type="ARBA" id="ARBA00022840"/>
    </source>
</evidence>
<dbReference type="InterPro" id="IPR017871">
    <property type="entry name" value="ABC_transporter-like_CS"/>
</dbReference>
<feature type="transmembrane region" description="Helical" evidence="11">
    <location>
        <begin position="431"/>
        <end position="455"/>
    </location>
</feature>
<comment type="caution">
    <text evidence="14">The sequence shown here is derived from an EMBL/GenBank/DDBJ whole genome shotgun (WGS) entry which is preliminary data.</text>
</comment>
<feature type="transmembrane region" description="Helical" evidence="11">
    <location>
        <begin position="1221"/>
        <end position="1241"/>
    </location>
</feature>
<dbReference type="GO" id="GO:0140359">
    <property type="term" value="F:ABC-type transporter activity"/>
    <property type="evidence" value="ECO:0007669"/>
    <property type="project" value="InterPro"/>
</dbReference>
<dbReference type="EMBL" id="LSSM01003921">
    <property type="protein sequence ID" value="OMJ16386.1"/>
    <property type="molecule type" value="Genomic_DNA"/>
</dbReference>
<dbReference type="FunFam" id="1.20.1560.10:FF:000013">
    <property type="entry name" value="ABC transporter C family member 2"/>
    <property type="match status" value="1"/>
</dbReference>
<feature type="domain" description="ABC transmembrane type-1" evidence="13">
    <location>
        <begin position="300"/>
        <end position="589"/>
    </location>
</feature>
<evidence type="ECO:0000256" key="11">
    <source>
        <dbReference type="SAM" id="Phobius"/>
    </source>
</evidence>
<keyword evidence="4 11" id="KW-0812">Transmembrane</keyword>
<evidence type="ECO:0000313" key="15">
    <source>
        <dbReference type="Proteomes" id="UP000187429"/>
    </source>
</evidence>
<comment type="subcellular location">
    <subcellularLocation>
        <location evidence="1">Vacuole membrane</location>
        <topology evidence="1">Multi-pass membrane protein</topology>
    </subcellularLocation>
</comment>
<dbReference type="GO" id="GO:0000329">
    <property type="term" value="C:fungal-type vacuole membrane"/>
    <property type="evidence" value="ECO:0007669"/>
    <property type="project" value="UniProtKB-ARBA"/>
</dbReference>
<dbReference type="GO" id="GO:0005524">
    <property type="term" value="F:ATP binding"/>
    <property type="evidence" value="ECO:0007669"/>
    <property type="project" value="UniProtKB-KW"/>
</dbReference>
<dbReference type="CDD" id="cd03244">
    <property type="entry name" value="ABCC_MRP_domain2"/>
    <property type="match status" value="1"/>
</dbReference>
<dbReference type="CDD" id="cd18580">
    <property type="entry name" value="ABC_6TM_ABCC_D2"/>
    <property type="match status" value="1"/>
</dbReference>
<evidence type="ECO:0000256" key="6">
    <source>
        <dbReference type="ARBA" id="ARBA00022741"/>
    </source>
</evidence>
<feature type="transmembrane region" description="Helical" evidence="11">
    <location>
        <begin position="518"/>
        <end position="542"/>
    </location>
</feature>
<dbReference type="InterPro" id="IPR003593">
    <property type="entry name" value="AAA+_ATPase"/>
</dbReference>
<dbReference type="Pfam" id="PF00664">
    <property type="entry name" value="ABC_membrane"/>
    <property type="match status" value="2"/>
</dbReference>
<dbReference type="OrthoDB" id="6500128at2759"/>
<feature type="transmembrane region" description="Helical" evidence="11">
    <location>
        <begin position="1133"/>
        <end position="1152"/>
    </location>
</feature>
<evidence type="ECO:0000256" key="4">
    <source>
        <dbReference type="ARBA" id="ARBA00022692"/>
    </source>
</evidence>
<feature type="domain" description="ABC transporter" evidence="12">
    <location>
        <begin position="647"/>
        <end position="874"/>
    </location>
</feature>
<dbReference type="InterPro" id="IPR044726">
    <property type="entry name" value="ABCC_6TM_D2"/>
</dbReference>
<dbReference type="PANTHER" id="PTHR24223">
    <property type="entry name" value="ATP-BINDING CASSETTE SUB-FAMILY C"/>
    <property type="match status" value="1"/>
</dbReference>
<feature type="transmembrane region" description="Helical" evidence="11">
    <location>
        <begin position="114"/>
        <end position="134"/>
    </location>
</feature>
<dbReference type="FunFam" id="1.20.1560.10:FF:000020">
    <property type="entry name" value="ABC metal ion transporter"/>
    <property type="match status" value="1"/>
</dbReference>
<proteinExistence type="predicted"/>
<feature type="transmembrane region" description="Helical" evidence="11">
    <location>
        <begin position="175"/>
        <end position="193"/>
    </location>
</feature>
<dbReference type="InterPro" id="IPR027417">
    <property type="entry name" value="P-loop_NTPase"/>
</dbReference>
<feature type="compositionally biased region" description="Low complexity" evidence="10">
    <location>
        <begin position="880"/>
        <end position="893"/>
    </location>
</feature>
<dbReference type="FunFam" id="3.40.50.300:FF:000997">
    <property type="entry name" value="Multidrug resistance-associated protein 1"/>
    <property type="match status" value="1"/>
</dbReference>
<dbReference type="SMART" id="SM00382">
    <property type="entry name" value="AAA"/>
    <property type="match status" value="2"/>
</dbReference>
<keyword evidence="2" id="KW-0813">Transport</keyword>
<evidence type="ECO:0000313" key="14">
    <source>
        <dbReference type="EMBL" id="OMJ16386.1"/>
    </source>
</evidence>
<keyword evidence="9 11" id="KW-0472">Membrane</keyword>
<dbReference type="Pfam" id="PF00005">
    <property type="entry name" value="ABC_tran"/>
    <property type="match status" value="2"/>
</dbReference>